<dbReference type="AlphaFoldDB" id="A0A410WBG9"/>
<feature type="domain" description="Putative Flp pilus-assembly TadG-like N-terminal" evidence="1">
    <location>
        <begin position="12"/>
        <end position="59"/>
    </location>
</feature>
<dbReference type="InterPro" id="IPR028087">
    <property type="entry name" value="Tad_N"/>
</dbReference>
<keyword evidence="3" id="KW-1185">Reference proteome</keyword>
<proteinExistence type="predicted"/>
<reference evidence="2 3" key="1">
    <citation type="submission" date="2019-01" db="EMBL/GenBank/DDBJ databases">
        <authorList>
            <person name="Ruckert C."/>
            <person name="Busche T."/>
            <person name="Kalinowski J."/>
        </authorList>
    </citation>
    <scope>NUCLEOTIDE SEQUENCE [LARGE SCALE GENOMIC DNA]</scope>
    <source>
        <strain evidence="2 3">136/3</strain>
    </source>
</reference>
<dbReference type="RefSeq" id="WP_128890598.1">
    <property type="nucleotide sequence ID" value="NZ_BMCX01000002.1"/>
</dbReference>
<dbReference type="InterPro" id="IPR021202">
    <property type="entry name" value="Rv3654c-like"/>
</dbReference>
<protein>
    <recommendedName>
        <fullName evidence="1">Putative Flp pilus-assembly TadG-like N-terminal domain-containing protein</fullName>
    </recommendedName>
</protein>
<dbReference type="Pfam" id="PF13400">
    <property type="entry name" value="Tad"/>
    <property type="match status" value="1"/>
</dbReference>
<dbReference type="OrthoDB" id="9896924at2"/>
<accession>A0A410WBG9</accession>
<organism evidence="2 3">
    <name type="scientific">Corynebacterium pelargi</name>
    <dbReference type="NCBI Taxonomy" id="1471400"/>
    <lineage>
        <taxon>Bacteria</taxon>
        <taxon>Bacillati</taxon>
        <taxon>Actinomycetota</taxon>
        <taxon>Actinomycetes</taxon>
        <taxon>Mycobacteriales</taxon>
        <taxon>Corynebacteriaceae</taxon>
        <taxon>Corynebacterium</taxon>
    </lineage>
</organism>
<dbReference type="NCBIfam" id="TIGR03816">
    <property type="entry name" value="tadE_like_DECH"/>
    <property type="match status" value="1"/>
</dbReference>
<name>A0A410WBG9_9CORY</name>
<dbReference type="KEGG" id="cpeg:CPELA_10180"/>
<evidence type="ECO:0000313" key="3">
    <source>
        <dbReference type="Proteomes" id="UP000288929"/>
    </source>
</evidence>
<dbReference type="EMBL" id="CP035299">
    <property type="protein sequence ID" value="QAU53286.1"/>
    <property type="molecule type" value="Genomic_DNA"/>
</dbReference>
<evidence type="ECO:0000259" key="1">
    <source>
        <dbReference type="Pfam" id="PF13400"/>
    </source>
</evidence>
<evidence type="ECO:0000313" key="2">
    <source>
        <dbReference type="EMBL" id="QAU53286.1"/>
    </source>
</evidence>
<dbReference type="Proteomes" id="UP000288929">
    <property type="component" value="Chromosome"/>
</dbReference>
<gene>
    <name evidence="2" type="ORF">CPELA_10180</name>
</gene>
<sequence precursor="true">MNKQLNLRNDRGSATVLALGIAMALSLILGIMLAIANAHVQAHRAQVAADMGAIAAAQARAYGQWACPKAKEVINANGASMTLCIEEDQDVRVSAQVGRQVAQAKAGPI</sequence>